<accession>A0A839QI58</accession>
<name>A0A839QI58_9MICC</name>
<dbReference type="EMBL" id="JACHVS010000001">
    <property type="protein sequence ID" value="MBB2995859.1"/>
    <property type="molecule type" value="Genomic_DNA"/>
</dbReference>
<evidence type="ECO:0000313" key="1">
    <source>
        <dbReference type="EMBL" id="MBB2995859.1"/>
    </source>
</evidence>
<dbReference type="RefSeq" id="WP_183511053.1">
    <property type="nucleotide sequence ID" value="NZ_JACHVS010000001.1"/>
</dbReference>
<dbReference type="Proteomes" id="UP000523000">
    <property type="component" value="Unassembled WGS sequence"/>
</dbReference>
<protein>
    <recommendedName>
        <fullName evidence="3">Leucine-rich repeat domain-containing protein</fullName>
    </recommendedName>
</protein>
<sequence>MRPLVIIQDVPPMLGLRVALAGGRVIVESAPPGCHDLGFLAPAFNQIRELVVFDPGILNANAICSMRHLSQLNVREQSPLTVAPPVSVSSLREVAMMWCPSASSLVGLPRLTHLSIDAATNEAMAMVTAKLSSLVLGHPRFEGPVALPRATHKVAIDGLAKLDVGALRFACLPHALQLHDIGTVTGLETLPTGLRSLTLHRVGSLGATRLQDIPVDNIDIQEGPGLLNHIRHWNNTDPEDLQERLNMDQQLWSKLAQA</sequence>
<evidence type="ECO:0000313" key="2">
    <source>
        <dbReference type="Proteomes" id="UP000523000"/>
    </source>
</evidence>
<proteinExistence type="predicted"/>
<evidence type="ECO:0008006" key="3">
    <source>
        <dbReference type="Google" id="ProtNLM"/>
    </source>
</evidence>
<comment type="caution">
    <text evidence="1">The sequence shown here is derived from an EMBL/GenBank/DDBJ whole genome shotgun (WGS) entry which is preliminary data.</text>
</comment>
<reference evidence="1 2" key="1">
    <citation type="submission" date="2020-08" db="EMBL/GenBank/DDBJ databases">
        <title>Sequencing the genomes of 1000 actinobacteria strains.</title>
        <authorList>
            <person name="Klenk H.-P."/>
        </authorList>
    </citation>
    <scope>NUCLEOTIDE SEQUENCE [LARGE SCALE GENOMIC DNA]</scope>
    <source>
        <strain evidence="1 2">DSM 22826</strain>
    </source>
</reference>
<keyword evidence="2" id="KW-1185">Reference proteome</keyword>
<dbReference type="AlphaFoldDB" id="A0A839QI58"/>
<gene>
    <name evidence="1" type="ORF">E9229_002050</name>
</gene>
<organism evidence="1 2">
    <name type="scientific">Paeniglutamicibacter cryotolerans</name>
    <dbReference type="NCBI Taxonomy" id="670079"/>
    <lineage>
        <taxon>Bacteria</taxon>
        <taxon>Bacillati</taxon>
        <taxon>Actinomycetota</taxon>
        <taxon>Actinomycetes</taxon>
        <taxon>Micrococcales</taxon>
        <taxon>Micrococcaceae</taxon>
        <taxon>Paeniglutamicibacter</taxon>
    </lineage>
</organism>